<dbReference type="PANTHER" id="PTHR33393:SF11">
    <property type="entry name" value="POLYGLUTAMINE SYNTHESIS ACCESSORY PROTEIN RV0574C-RELATED"/>
    <property type="match status" value="1"/>
</dbReference>
<feature type="signal peptide" evidence="1">
    <location>
        <begin position="1"/>
        <end position="18"/>
    </location>
</feature>
<evidence type="ECO:0000256" key="1">
    <source>
        <dbReference type="SAM" id="SignalP"/>
    </source>
</evidence>
<evidence type="ECO:0000259" key="2">
    <source>
        <dbReference type="Pfam" id="PF09587"/>
    </source>
</evidence>
<dbReference type="KEGG" id="epa:114574958"/>
<organism evidence="3 4">
    <name type="scientific">Exaiptasia diaphana</name>
    <name type="common">Tropical sea anemone</name>
    <name type="synonym">Aiptasia pulchella</name>
    <dbReference type="NCBI Taxonomy" id="2652724"/>
    <lineage>
        <taxon>Eukaryota</taxon>
        <taxon>Metazoa</taxon>
        <taxon>Cnidaria</taxon>
        <taxon>Anthozoa</taxon>
        <taxon>Hexacorallia</taxon>
        <taxon>Actiniaria</taxon>
        <taxon>Aiptasiidae</taxon>
        <taxon>Exaiptasia</taxon>
    </lineage>
</organism>
<name>A0A913YHT4_EXADI</name>
<dbReference type="InterPro" id="IPR052169">
    <property type="entry name" value="CW_Biosynth-Accessory"/>
</dbReference>
<proteinExistence type="predicted"/>
<dbReference type="EnsemblMetazoa" id="XM_028658772.1">
    <property type="protein sequence ID" value="XP_028514573.1"/>
    <property type="gene ID" value="LOC114574958"/>
</dbReference>
<dbReference type="InterPro" id="IPR019079">
    <property type="entry name" value="Capsule_synth_CapA"/>
</dbReference>
<protein>
    <recommendedName>
        <fullName evidence="2">Capsule synthesis protein CapA domain-containing protein</fullName>
    </recommendedName>
</protein>
<evidence type="ECO:0000313" key="3">
    <source>
        <dbReference type="EnsemblMetazoa" id="XP_028514573.1"/>
    </source>
</evidence>
<keyword evidence="1" id="KW-0732">Signal</keyword>
<feature type="domain" description="Capsule synthesis protein CapA" evidence="2">
    <location>
        <begin position="22"/>
        <end position="98"/>
    </location>
</feature>
<dbReference type="PANTHER" id="PTHR33393">
    <property type="entry name" value="POLYGLUTAMINE SYNTHESIS ACCESSORY PROTEIN RV0574C-RELATED"/>
    <property type="match status" value="1"/>
</dbReference>
<dbReference type="AlphaFoldDB" id="A0A913YHT4"/>
<dbReference type="RefSeq" id="XP_028514573.1">
    <property type="nucleotide sequence ID" value="XM_028658772.1"/>
</dbReference>
<reference evidence="3" key="1">
    <citation type="submission" date="2022-11" db="UniProtKB">
        <authorList>
            <consortium name="EnsemblMetazoa"/>
        </authorList>
    </citation>
    <scope>IDENTIFICATION</scope>
</reference>
<dbReference type="Proteomes" id="UP000887567">
    <property type="component" value="Unplaced"/>
</dbReference>
<dbReference type="OrthoDB" id="5947431at2759"/>
<keyword evidence="4" id="KW-1185">Reference proteome</keyword>
<dbReference type="Pfam" id="PF09587">
    <property type="entry name" value="PGA_cap"/>
    <property type="match status" value="1"/>
</dbReference>
<evidence type="ECO:0000313" key="4">
    <source>
        <dbReference type="Proteomes" id="UP000887567"/>
    </source>
</evidence>
<dbReference type="GeneID" id="114574958"/>
<accession>A0A913YHT4</accession>
<feature type="chain" id="PRO_5037080021" description="Capsule synthesis protein CapA domain-containing protein" evidence="1">
    <location>
        <begin position="19"/>
        <end position="98"/>
    </location>
</feature>
<sequence>MEYTQLVLLLMLIDLSGGNVILHFVGDISFDGAPSYYHRHEHCSYNDSFANVAAVLKQADLVIGNLENSFIREDMRKDALNDFVPLLSAEPKTVEALK</sequence>